<name>A0ABT5YQJ2_9PROT</name>
<evidence type="ECO:0000256" key="7">
    <source>
        <dbReference type="ARBA" id="ARBA00048062"/>
    </source>
</evidence>
<feature type="domain" description="Thioesterase" evidence="8">
    <location>
        <begin position="54"/>
        <end position="126"/>
    </location>
</feature>
<comment type="caution">
    <text evidence="9">The sequence shown here is derived from an EMBL/GenBank/DDBJ whole genome shotgun (WGS) entry which is preliminary data.</text>
</comment>
<dbReference type="Gene3D" id="3.10.129.10">
    <property type="entry name" value="Hotdog Thioesterase"/>
    <property type="match status" value="1"/>
</dbReference>
<dbReference type="EMBL" id="JARHUD010000009">
    <property type="protein sequence ID" value="MDF2097046.1"/>
    <property type="molecule type" value="Genomic_DNA"/>
</dbReference>
<dbReference type="NCBIfam" id="TIGR00369">
    <property type="entry name" value="unchar_dom_1"/>
    <property type="match status" value="1"/>
</dbReference>
<gene>
    <name evidence="9" type="ORF">P2G67_13775</name>
</gene>
<evidence type="ECO:0000256" key="2">
    <source>
        <dbReference type="ARBA" id="ARBA00035880"/>
    </source>
</evidence>
<evidence type="ECO:0000259" key="8">
    <source>
        <dbReference type="Pfam" id="PF03061"/>
    </source>
</evidence>
<comment type="similarity">
    <text evidence="4">Belongs to the YigI thioesterase family.</text>
</comment>
<evidence type="ECO:0000256" key="6">
    <source>
        <dbReference type="ARBA" id="ARBA00040062"/>
    </source>
</evidence>
<sequence length="153" mass="16656">MSQWTPHDEDFEQRVRDSFARQKIMATLGARIAQVAPGEVAIDLPFSEQLAQQHGFFHGGVLSTIADSAGGYAAYSLFSPEASVMTVEFKINFLSPADGEALRALGRVIKPGRRLTICDVEVYASKAGRESLCAKMQQTMMCIEGHPGIHRAG</sequence>
<accession>A0ABT5YQJ2</accession>
<dbReference type="InterPro" id="IPR029069">
    <property type="entry name" value="HotDog_dom_sf"/>
</dbReference>
<evidence type="ECO:0000256" key="5">
    <source>
        <dbReference type="ARBA" id="ARBA00038894"/>
    </source>
</evidence>
<dbReference type="InterPro" id="IPR003736">
    <property type="entry name" value="PAAI_dom"/>
</dbReference>
<evidence type="ECO:0000256" key="4">
    <source>
        <dbReference type="ARBA" id="ARBA00038381"/>
    </source>
</evidence>
<dbReference type="CDD" id="cd03443">
    <property type="entry name" value="PaaI_thioesterase"/>
    <property type="match status" value="1"/>
</dbReference>
<reference evidence="9 10" key="1">
    <citation type="submission" date="2023-03" db="EMBL/GenBank/DDBJ databases">
        <title>Fodinicurvata sp. CAU 1616 isolated from sea sendiment.</title>
        <authorList>
            <person name="Kim W."/>
        </authorList>
    </citation>
    <scope>NUCLEOTIDE SEQUENCE [LARGE SCALE GENOMIC DNA]</scope>
    <source>
        <strain evidence="9 10">CAU 1616</strain>
    </source>
</reference>
<evidence type="ECO:0000313" key="10">
    <source>
        <dbReference type="Proteomes" id="UP001215503"/>
    </source>
</evidence>
<comment type="catalytic activity">
    <reaction evidence="3">
        <text>a long-chain fatty acyl-CoA + H2O = a long-chain fatty acid + CoA + H(+)</text>
        <dbReference type="Rhea" id="RHEA:67680"/>
        <dbReference type="ChEBI" id="CHEBI:15377"/>
        <dbReference type="ChEBI" id="CHEBI:15378"/>
        <dbReference type="ChEBI" id="CHEBI:57287"/>
        <dbReference type="ChEBI" id="CHEBI:57560"/>
        <dbReference type="ChEBI" id="CHEBI:83139"/>
    </reaction>
</comment>
<keyword evidence="1" id="KW-0378">Hydrolase</keyword>
<keyword evidence="10" id="KW-1185">Reference proteome</keyword>
<dbReference type="EC" id="3.1.2.20" evidence="5"/>
<dbReference type="SUPFAM" id="SSF54637">
    <property type="entry name" value="Thioesterase/thiol ester dehydrase-isomerase"/>
    <property type="match status" value="1"/>
</dbReference>
<dbReference type="PANTHER" id="PTHR43240">
    <property type="entry name" value="1,4-DIHYDROXY-2-NAPHTHOYL-COA THIOESTERASE 1"/>
    <property type="match status" value="1"/>
</dbReference>
<proteinExistence type="inferred from homology"/>
<comment type="catalytic activity">
    <reaction evidence="7">
        <text>a medium-chain fatty acyl-CoA + H2O = a medium-chain fatty acid + CoA + H(+)</text>
        <dbReference type="Rhea" id="RHEA:68184"/>
        <dbReference type="ChEBI" id="CHEBI:15377"/>
        <dbReference type="ChEBI" id="CHEBI:15378"/>
        <dbReference type="ChEBI" id="CHEBI:57287"/>
        <dbReference type="ChEBI" id="CHEBI:59558"/>
        <dbReference type="ChEBI" id="CHEBI:90546"/>
    </reaction>
</comment>
<dbReference type="Proteomes" id="UP001215503">
    <property type="component" value="Unassembled WGS sequence"/>
</dbReference>
<evidence type="ECO:0000256" key="1">
    <source>
        <dbReference type="ARBA" id="ARBA00022801"/>
    </source>
</evidence>
<protein>
    <recommendedName>
        <fullName evidence="6">Medium/long-chain acyl-CoA thioesterase YigI</fullName>
        <ecNumber evidence="5">3.1.2.20</ecNumber>
    </recommendedName>
</protein>
<organism evidence="9 10">
    <name type="scientific">Aquibaculum arenosum</name>
    <dbReference type="NCBI Taxonomy" id="3032591"/>
    <lineage>
        <taxon>Bacteria</taxon>
        <taxon>Pseudomonadati</taxon>
        <taxon>Pseudomonadota</taxon>
        <taxon>Alphaproteobacteria</taxon>
        <taxon>Rhodospirillales</taxon>
        <taxon>Rhodovibrionaceae</taxon>
        <taxon>Aquibaculum</taxon>
    </lineage>
</organism>
<evidence type="ECO:0000256" key="3">
    <source>
        <dbReference type="ARBA" id="ARBA00036002"/>
    </source>
</evidence>
<dbReference type="RefSeq" id="WP_275823819.1">
    <property type="nucleotide sequence ID" value="NZ_JARHUD010000009.1"/>
</dbReference>
<dbReference type="Pfam" id="PF03061">
    <property type="entry name" value="4HBT"/>
    <property type="match status" value="1"/>
</dbReference>
<comment type="catalytic activity">
    <reaction evidence="2">
        <text>a fatty acyl-CoA + H2O = a fatty acid + CoA + H(+)</text>
        <dbReference type="Rhea" id="RHEA:16781"/>
        <dbReference type="ChEBI" id="CHEBI:15377"/>
        <dbReference type="ChEBI" id="CHEBI:15378"/>
        <dbReference type="ChEBI" id="CHEBI:28868"/>
        <dbReference type="ChEBI" id="CHEBI:57287"/>
        <dbReference type="ChEBI" id="CHEBI:77636"/>
        <dbReference type="EC" id="3.1.2.20"/>
    </reaction>
</comment>
<dbReference type="PANTHER" id="PTHR43240:SF20">
    <property type="entry name" value="MEDIUM_LONG-CHAIN ACYL-COA THIOESTERASE YIGI"/>
    <property type="match status" value="1"/>
</dbReference>
<dbReference type="InterPro" id="IPR006683">
    <property type="entry name" value="Thioestr_dom"/>
</dbReference>
<evidence type="ECO:0000313" key="9">
    <source>
        <dbReference type="EMBL" id="MDF2097046.1"/>
    </source>
</evidence>